<dbReference type="AlphaFoldDB" id="A0A0V0GRH3"/>
<evidence type="ECO:0000313" key="2">
    <source>
        <dbReference type="EMBL" id="JAP10515.1"/>
    </source>
</evidence>
<accession>A0A0V0GRH3</accession>
<protein>
    <submittedName>
        <fullName evidence="2">Putative ovule protein</fullName>
    </submittedName>
</protein>
<evidence type="ECO:0000256" key="1">
    <source>
        <dbReference type="SAM" id="Phobius"/>
    </source>
</evidence>
<keyword evidence="1" id="KW-0812">Transmembrane</keyword>
<reference evidence="2" key="1">
    <citation type="submission" date="2015-12" db="EMBL/GenBank/DDBJ databases">
        <title>Gene expression during late stages of embryo sac development: a critical building block for successful pollen-pistil interactions.</title>
        <authorList>
            <person name="Liu Y."/>
            <person name="Joly V."/>
            <person name="Sabar M."/>
            <person name="Matton D.P."/>
        </authorList>
    </citation>
    <scope>NUCLEOTIDE SEQUENCE</scope>
</reference>
<dbReference type="EMBL" id="GEDG01032980">
    <property type="protein sequence ID" value="JAP10515.1"/>
    <property type="molecule type" value="Transcribed_RNA"/>
</dbReference>
<keyword evidence="1" id="KW-1133">Transmembrane helix</keyword>
<name>A0A0V0GRH3_SOLCH</name>
<proteinExistence type="predicted"/>
<organism evidence="2">
    <name type="scientific">Solanum chacoense</name>
    <name type="common">Chaco potato</name>
    <dbReference type="NCBI Taxonomy" id="4108"/>
    <lineage>
        <taxon>Eukaryota</taxon>
        <taxon>Viridiplantae</taxon>
        <taxon>Streptophyta</taxon>
        <taxon>Embryophyta</taxon>
        <taxon>Tracheophyta</taxon>
        <taxon>Spermatophyta</taxon>
        <taxon>Magnoliopsida</taxon>
        <taxon>eudicotyledons</taxon>
        <taxon>Gunneridae</taxon>
        <taxon>Pentapetalae</taxon>
        <taxon>asterids</taxon>
        <taxon>lamiids</taxon>
        <taxon>Solanales</taxon>
        <taxon>Solanaceae</taxon>
        <taxon>Solanoideae</taxon>
        <taxon>Solaneae</taxon>
        <taxon>Solanum</taxon>
    </lineage>
</organism>
<sequence>MNILLCFPTSCHVFFIDVFYFSITTLILLSLERTFFTKQPPYLHKVRHYSTLSRPYFWGFHFGIAVGFS</sequence>
<feature type="transmembrane region" description="Helical" evidence="1">
    <location>
        <begin position="12"/>
        <end position="31"/>
    </location>
</feature>
<keyword evidence="1" id="KW-0472">Membrane</keyword>